<accession>A0A290Z020</accession>
<sequence>MIGGPVAMTAFSAEGRVPGQGPGPGSDAGQGAARGAAHGRGPGAVPVPGVNSGFGGALSAAERYKEVVELAGDAVERMRQVDRERVAQLIEALAESQIRMAAAIDREKVAQLGVDELWQQAVEALWEERSIQSIGQRPRPDETVPPRDQLEYDNEVELAYLGLVESLAKRSLFRGGKS</sequence>
<evidence type="ECO:0000256" key="1">
    <source>
        <dbReference type="SAM" id="MobiDB-lite"/>
    </source>
</evidence>
<dbReference type="EMBL" id="CP023445">
    <property type="protein sequence ID" value="ATE52345.1"/>
    <property type="molecule type" value="Genomic_DNA"/>
</dbReference>
<gene>
    <name evidence="2" type="ORF">CNX65_02750</name>
</gene>
<dbReference type="AlphaFoldDB" id="A0A290Z020"/>
<dbReference type="RefSeq" id="WP_096491363.1">
    <property type="nucleotide sequence ID" value="NZ_CP023445.1"/>
</dbReference>
<dbReference type="Proteomes" id="UP000218505">
    <property type="component" value="Chromosome"/>
</dbReference>
<feature type="compositionally biased region" description="Gly residues" evidence="1">
    <location>
        <begin position="18"/>
        <end position="28"/>
    </location>
</feature>
<protein>
    <submittedName>
        <fullName evidence="2">Uncharacterized protein</fullName>
    </submittedName>
</protein>
<proteinExistence type="predicted"/>
<evidence type="ECO:0000313" key="2">
    <source>
        <dbReference type="EMBL" id="ATE52345.1"/>
    </source>
</evidence>
<name>A0A290Z020_9PSEU</name>
<reference evidence="2" key="1">
    <citation type="submission" date="2017-09" db="EMBL/GenBank/DDBJ databases">
        <title>Complete Genome Sequence of ansamitocin-producing Bacterium Actinosynnema pretiosum X47.</title>
        <authorList>
            <person name="Cao G."/>
            <person name="Zong G."/>
            <person name="Zhong C."/>
            <person name="Fu J."/>
        </authorList>
    </citation>
    <scope>NUCLEOTIDE SEQUENCE [LARGE SCALE GENOMIC DNA]</scope>
    <source>
        <strain evidence="2">X47</strain>
    </source>
</reference>
<feature type="region of interest" description="Disordered" evidence="1">
    <location>
        <begin position="1"/>
        <end position="48"/>
    </location>
</feature>
<dbReference type="KEGG" id="apre:CNX65_02750"/>
<keyword evidence="3" id="KW-1185">Reference proteome</keyword>
<organism evidence="2 3">
    <name type="scientific">Actinosynnema pretiosum</name>
    <dbReference type="NCBI Taxonomy" id="42197"/>
    <lineage>
        <taxon>Bacteria</taxon>
        <taxon>Bacillati</taxon>
        <taxon>Actinomycetota</taxon>
        <taxon>Actinomycetes</taxon>
        <taxon>Pseudonocardiales</taxon>
        <taxon>Pseudonocardiaceae</taxon>
        <taxon>Actinosynnema</taxon>
    </lineage>
</organism>
<evidence type="ECO:0000313" key="3">
    <source>
        <dbReference type="Proteomes" id="UP000218505"/>
    </source>
</evidence>